<comment type="pathway">
    <text evidence="7">Carbohydrate biosynthesis; gluconeogenesis.</text>
</comment>
<keyword evidence="4 7" id="KW-0324">Glycolysis</keyword>
<sequence length="541" mass="59674">MIDQSAPWKALREHVSDLVPMRELFERDPGRFDRFSAEGAGLFLDYSKNRVTDTTMNLLFDLAGEADVAGRIEAMFSGTRINTTENRAVLHVALRADAEQPILVDGVNVVEQVQAVLDQMEVFTAKVRSGEWKGCTGERITDVVNIGIGGSDLGPRMVTAALDYYRQPDLNFHFVSNIDGTHIAQVLGRVRPESTLFIIASKTFTTQETLTNAHTARDWFLGSGAAQADVAKHFVALSTNEPAVKDFGIDPANMFAFWDWVGGRYSLWSCIGMSIALAVGMENFRELLAGAREMDRHFRTTPFEQNIPVLLALLGVWYRNFYGLEAHAVLPYDQYLALLPAYLQQADMESNGKGVTRDGRPVTYATGPILWGEPGTNGQHAFYQLLHQGTTVVPCDFLVAVNPLHEVGEHHTILLANFLAQTEALMRGRTLAEAEGELASLAPEAREALAPHKAFPGNRPSNSLVYERLTPRVLGSLISMYEHKIFVQGVIWGINSFDQMGVELGKQLAGVILPELRGGKVAGHDASTLGLIRYCLDRRTS</sequence>
<dbReference type="Proteomes" id="UP000002216">
    <property type="component" value="Chromosome"/>
</dbReference>
<gene>
    <name evidence="7" type="primary">pgi</name>
    <name evidence="9" type="ordered locus">Dbac_2986</name>
</gene>
<dbReference type="GO" id="GO:0051156">
    <property type="term" value="P:glucose 6-phosphate metabolic process"/>
    <property type="evidence" value="ECO:0007669"/>
    <property type="project" value="TreeGrafter"/>
</dbReference>
<dbReference type="SUPFAM" id="SSF53697">
    <property type="entry name" value="SIS domain"/>
    <property type="match status" value="1"/>
</dbReference>
<keyword evidence="5 7" id="KW-0413">Isomerase</keyword>
<reference evidence="9 10" key="1">
    <citation type="journal article" date="2009" name="Stand. Genomic Sci.">
        <title>Complete genome sequence of Desulfomicrobium baculatum type strain (X).</title>
        <authorList>
            <person name="Copeland A."/>
            <person name="Spring S."/>
            <person name="Goker M."/>
            <person name="Schneider S."/>
            <person name="Lapidus A."/>
            <person name="Del Rio T.G."/>
            <person name="Tice H."/>
            <person name="Cheng J.F."/>
            <person name="Chen F."/>
            <person name="Nolan M."/>
            <person name="Bruce D."/>
            <person name="Goodwin L."/>
            <person name="Pitluck S."/>
            <person name="Ivanova N."/>
            <person name="Mavrommatis K."/>
            <person name="Ovchinnikova G."/>
            <person name="Pati A."/>
            <person name="Chen A."/>
            <person name="Palaniappan K."/>
            <person name="Land M."/>
            <person name="Hauser L."/>
            <person name="Chang Y.J."/>
            <person name="Jeffries C.C."/>
            <person name="Meincke L."/>
            <person name="Sims D."/>
            <person name="Brettin T."/>
            <person name="Detter J.C."/>
            <person name="Han C."/>
            <person name="Chain P."/>
            <person name="Bristow J."/>
            <person name="Eisen J.A."/>
            <person name="Markowitz V."/>
            <person name="Hugenholtz P."/>
            <person name="Kyrpides N.C."/>
            <person name="Klenk H.P."/>
            <person name="Lucas S."/>
        </authorList>
    </citation>
    <scope>NUCLEOTIDE SEQUENCE [LARGE SCALE GENOMIC DNA]</scope>
    <source>
        <strain evidence="10">DSM 4028 / VKM B-1378 / X</strain>
    </source>
</reference>
<dbReference type="InterPro" id="IPR035482">
    <property type="entry name" value="SIS_PGI_2"/>
</dbReference>
<feature type="active site" evidence="7">
    <location>
        <position position="506"/>
    </location>
</feature>
<dbReference type="GO" id="GO:0006096">
    <property type="term" value="P:glycolytic process"/>
    <property type="evidence" value="ECO:0007669"/>
    <property type="project" value="UniProtKB-UniRule"/>
</dbReference>
<evidence type="ECO:0000256" key="5">
    <source>
        <dbReference type="ARBA" id="ARBA00023235"/>
    </source>
</evidence>
<evidence type="ECO:0000256" key="1">
    <source>
        <dbReference type="ARBA" id="ARBA00004926"/>
    </source>
</evidence>
<dbReference type="eggNOG" id="COG0166">
    <property type="taxonomic scope" value="Bacteria"/>
</dbReference>
<keyword evidence="3 7" id="KW-0312">Gluconeogenesis</keyword>
<accession>C7LV57</accession>
<dbReference type="GO" id="GO:0004347">
    <property type="term" value="F:glucose-6-phosphate isomerase activity"/>
    <property type="evidence" value="ECO:0007669"/>
    <property type="project" value="UniProtKB-UniRule"/>
</dbReference>
<evidence type="ECO:0000256" key="4">
    <source>
        <dbReference type="ARBA" id="ARBA00023152"/>
    </source>
</evidence>
<comment type="function">
    <text evidence="7">Catalyzes the reversible isomerization of glucose-6-phosphate to fructose-6-phosphate.</text>
</comment>
<dbReference type="PROSITE" id="PS00174">
    <property type="entry name" value="P_GLUCOSE_ISOMERASE_2"/>
    <property type="match status" value="1"/>
</dbReference>
<dbReference type="FunFam" id="3.40.50.10490:FF:000004">
    <property type="entry name" value="Glucose-6-phosphate isomerase"/>
    <property type="match status" value="1"/>
</dbReference>
<comment type="subcellular location">
    <subcellularLocation>
        <location evidence="7">Cytoplasm</location>
    </subcellularLocation>
</comment>
<feature type="active site" evidence="7">
    <location>
        <position position="380"/>
    </location>
</feature>
<name>C7LV57_DESBD</name>
<dbReference type="GO" id="GO:0006094">
    <property type="term" value="P:gluconeogenesis"/>
    <property type="evidence" value="ECO:0007669"/>
    <property type="project" value="UniProtKB-UniRule"/>
</dbReference>
<evidence type="ECO:0000256" key="2">
    <source>
        <dbReference type="ARBA" id="ARBA00006604"/>
    </source>
</evidence>
<dbReference type="HOGENOM" id="CLU_017947_3_1_7"/>
<dbReference type="UniPathway" id="UPA00109">
    <property type="reaction ID" value="UER00181"/>
</dbReference>
<comment type="pathway">
    <text evidence="1 7 8">Carbohydrate degradation; glycolysis; D-glyceraldehyde 3-phosphate and glycerone phosphate from D-glucose: step 2/4.</text>
</comment>
<dbReference type="PROSITE" id="PS00765">
    <property type="entry name" value="P_GLUCOSE_ISOMERASE_1"/>
    <property type="match status" value="1"/>
</dbReference>
<dbReference type="InterPro" id="IPR001672">
    <property type="entry name" value="G6P_Isomerase"/>
</dbReference>
<keyword evidence="10" id="KW-1185">Reference proteome</keyword>
<comment type="catalytic activity">
    <reaction evidence="6 7 8">
        <text>alpha-D-glucose 6-phosphate = beta-D-fructose 6-phosphate</text>
        <dbReference type="Rhea" id="RHEA:11816"/>
        <dbReference type="ChEBI" id="CHEBI:57634"/>
        <dbReference type="ChEBI" id="CHEBI:58225"/>
        <dbReference type="EC" id="5.3.1.9"/>
    </reaction>
</comment>
<dbReference type="Gene3D" id="3.40.50.10490">
    <property type="entry name" value="Glucose-6-phosphate isomerase like protein, domain 1"/>
    <property type="match status" value="2"/>
</dbReference>
<dbReference type="InterPro" id="IPR035476">
    <property type="entry name" value="SIS_PGI_1"/>
</dbReference>
<dbReference type="GO" id="GO:0005829">
    <property type="term" value="C:cytosol"/>
    <property type="evidence" value="ECO:0007669"/>
    <property type="project" value="TreeGrafter"/>
</dbReference>
<dbReference type="UniPathway" id="UPA00138"/>
<dbReference type="AlphaFoldDB" id="C7LV57"/>
<dbReference type="Pfam" id="PF00342">
    <property type="entry name" value="PGI"/>
    <property type="match status" value="1"/>
</dbReference>
<dbReference type="PROSITE" id="PS51463">
    <property type="entry name" value="P_GLUCOSE_ISOMERASE_3"/>
    <property type="match status" value="1"/>
</dbReference>
<protein>
    <recommendedName>
        <fullName evidence="7">Glucose-6-phosphate isomerase</fullName>
        <shortName evidence="7">GPI</shortName>
        <ecNumber evidence="7">5.3.1.9</ecNumber>
    </recommendedName>
    <alternativeName>
        <fullName evidence="7">Phosphoglucose isomerase</fullName>
        <shortName evidence="7">PGI</shortName>
    </alternativeName>
    <alternativeName>
        <fullName evidence="7">Phosphohexose isomerase</fullName>
        <shortName evidence="7">PHI</shortName>
    </alternativeName>
</protein>
<dbReference type="PRINTS" id="PR00662">
    <property type="entry name" value="G6PISOMERASE"/>
</dbReference>
<keyword evidence="7" id="KW-0963">Cytoplasm</keyword>
<dbReference type="HAMAP" id="MF_00473">
    <property type="entry name" value="G6P_isomerase"/>
    <property type="match status" value="1"/>
</dbReference>
<dbReference type="InterPro" id="IPR018189">
    <property type="entry name" value="Phosphoglucose_isomerase_CS"/>
</dbReference>
<dbReference type="CDD" id="cd05016">
    <property type="entry name" value="SIS_PGI_2"/>
    <property type="match status" value="1"/>
</dbReference>
<evidence type="ECO:0000256" key="6">
    <source>
        <dbReference type="ARBA" id="ARBA00029321"/>
    </source>
</evidence>
<comment type="similarity">
    <text evidence="2 7 8">Belongs to the GPI family.</text>
</comment>
<dbReference type="STRING" id="525897.Dbac_2986"/>
<dbReference type="Gene3D" id="1.10.1390.10">
    <property type="match status" value="1"/>
</dbReference>
<dbReference type="OrthoDB" id="140919at2"/>
<dbReference type="GO" id="GO:0048029">
    <property type="term" value="F:monosaccharide binding"/>
    <property type="evidence" value="ECO:0007669"/>
    <property type="project" value="TreeGrafter"/>
</dbReference>
<dbReference type="EMBL" id="CP001629">
    <property type="protein sequence ID" value="ACU91061.1"/>
    <property type="molecule type" value="Genomic_DNA"/>
</dbReference>
<dbReference type="GO" id="GO:0097367">
    <property type="term" value="F:carbohydrate derivative binding"/>
    <property type="evidence" value="ECO:0007669"/>
    <property type="project" value="InterPro"/>
</dbReference>
<dbReference type="RefSeq" id="WP_015775150.1">
    <property type="nucleotide sequence ID" value="NC_013173.1"/>
</dbReference>
<proteinExistence type="inferred from homology"/>
<evidence type="ECO:0000313" key="10">
    <source>
        <dbReference type="Proteomes" id="UP000002216"/>
    </source>
</evidence>
<organism evidence="9 10">
    <name type="scientific">Desulfomicrobium baculatum (strain DSM 4028 / VKM B-1378 / X)</name>
    <name type="common">Desulfovibrio baculatus</name>
    <dbReference type="NCBI Taxonomy" id="525897"/>
    <lineage>
        <taxon>Bacteria</taxon>
        <taxon>Pseudomonadati</taxon>
        <taxon>Thermodesulfobacteriota</taxon>
        <taxon>Desulfovibrionia</taxon>
        <taxon>Desulfovibrionales</taxon>
        <taxon>Desulfomicrobiaceae</taxon>
        <taxon>Desulfomicrobium</taxon>
    </lineage>
</organism>
<evidence type="ECO:0000256" key="7">
    <source>
        <dbReference type="HAMAP-Rule" id="MF_00473"/>
    </source>
</evidence>
<feature type="active site" description="Proton donor" evidence="7">
    <location>
        <position position="349"/>
    </location>
</feature>
<dbReference type="NCBIfam" id="NF001211">
    <property type="entry name" value="PRK00179.1"/>
    <property type="match status" value="1"/>
</dbReference>
<dbReference type="KEGG" id="dba:Dbac_2986"/>
<evidence type="ECO:0000256" key="8">
    <source>
        <dbReference type="RuleBase" id="RU000612"/>
    </source>
</evidence>
<dbReference type="PANTHER" id="PTHR11469">
    <property type="entry name" value="GLUCOSE-6-PHOSPHATE ISOMERASE"/>
    <property type="match status" value="1"/>
</dbReference>
<dbReference type="EC" id="5.3.1.9" evidence="7"/>
<dbReference type="InterPro" id="IPR023096">
    <property type="entry name" value="G6P_Isomerase_C"/>
</dbReference>
<dbReference type="PANTHER" id="PTHR11469:SF1">
    <property type="entry name" value="GLUCOSE-6-PHOSPHATE ISOMERASE"/>
    <property type="match status" value="1"/>
</dbReference>
<dbReference type="CDD" id="cd05015">
    <property type="entry name" value="SIS_PGI_1"/>
    <property type="match status" value="1"/>
</dbReference>
<evidence type="ECO:0000313" key="9">
    <source>
        <dbReference type="EMBL" id="ACU91061.1"/>
    </source>
</evidence>
<dbReference type="InterPro" id="IPR046348">
    <property type="entry name" value="SIS_dom_sf"/>
</dbReference>
<evidence type="ECO:0000256" key="3">
    <source>
        <dbReference type="ARBA" id="ARBA00022432"/>
    </source>
</evidence>